<dbReference type="AlphaFoldDB" id="A0A133KMH8"/>
<dbReference type="EMBL" id="LRPN01000087">
    <property type="protein sequence ID" value="KWZ80744.1"/>
    <property type="molecule type" value="Genomic_DNA"/>
</dbReference>
<evidence type="ECO:0000313" key="1">
    <source>
        <dbReference type="EMBL" id="KWZ80744.1"/>
    </source>
</evidence>
<accession>A0A133KMH8</accession>
<protein>
    <submittedName>
        <fullName evidence="1">Uncharacterized protein</fullName>
    </submittedName>
</protein>
<name>A0A133KMH8_HEYCO</name>
<dbReference type="REBASE" id="169741">
    <property type="entry name" value="Bco7749BMrrP"/>
</dbReference>
<sequence>MQMTIPDYQSFMLPFLKILGDRNEHTLQEIYIKLADYFKSLCQNKNIPLSEALEN</sequence>
<reference evidence="2" key="1">
    <citation type="submission" date="2016-01" db="EMBL/GenBank/DDBJ databases">
        <authorList>
            <person name="Mitreva M."/>
            <person name="Pepin K.H."/>
            <person name="Mihindukulasuriya K.A."/>
            <person name="Fulton R."/>
            <person name="Fronick C."/>
            <person name="O'Laughlin M."/>
            <person name="Miner T."/>
            <person name="Herter B."/>
            <person name="Rosa B.A."/>
            <person name="Cordes M."/>
            <person name="Tomlinson C."/>
            <person name="Wollam A."/>
            <person name="Palsikar V.B."/>
            <person name="Mardis E.R."/>
            <person name="Wilson R.K."/>
        </authorList>
    </citation>
    <scope>NUCLEOTIDE SEQUENCE [LARGE SCALE GENOMIC DNA]</scope>
    <source>
        <strain evidence="2">GED7749B</strain>
    </source>
</reference>
<proteinExistence type="predicted"/>
<evidence type="ECO:0000313" key="2">
    <source>
        <dbReference type="Proteomes" id="UP000070376"/>
    </source>
</evidence>
<comment type="caution">
    <text evidence="1">The sequence shown here is derived from an EMBL/GenBank/DDBJ whole genome shotgun (WGS) entry which is preliminary data.</text>
</comment>
<gene>
    <name evidence="1" type="ORF">HMPREF3213_02202</name>
</gene>
<dbReference type="Proteomes" id="UP000070376">
    <property type="component" value="Unassembled WGS sequence"/>
</dbReference>
<organism evidence="1 2">
    <name type="scientific">Heyndrickxia coagulans</name>
    <name type="common">Weizmannia coagulans</name>
    <dbReference type="NCBI Taxonomy" id="1398"/>
    <lineage>
        <taxon>Bacteria</taxon>
        <taxon>Bacillati</taxon>
        <taxon>Bacillota</taxon>
        <taxon>Bacilli</taxon>
        <taxon>Bacillales</taxon>
        <taxon>Bacillaceae</taxon>
        <taxon>Heyndrickxia</taxon>
    </lineage>
</organism>